<dbReference type="FunFam" id="3.40.50.280:FF:000003">
    <property type="entry name" value="Dimethylamine methyltransferase corrinoid protein"/>
    <property type="match status" value="1"/>
</dbReference>
<gene>
    <name evidence="6" type="ORF">EDD61_10632</name>
</gene>
<evidence type="ECO:0000259" key="4">
    <source>
        <dbReference type="PROSITE" id="PS51332"/>
    </source>
</evidence>
<dbReference type="CDD" id="cd02070">
    <property type="entry name" value="corrinoid_protein_B12-BD"/>
    <property type="match status" value="1"/>
</dbReference>
<dbReference type="SMART" id="SM01018">
    <property type="entry name" value="B12-binding_2"/>
    <property type="match status" value="1"/>
</dbReference>
<dbReference type="InterPro" id="IPR003759">
    <property type="entry name" value="Cbl-bd_cap"/>
</dbReference>
<dbReference type="Gene3D" id="1.10.1240.10">
    <property type="entry name" value="Methionine synthase domain"/>
    <property type="match status" value="1"/>
</dbReference>
<evidence type="ECO:0000259" key="5">
    <source>
        <dbReference type="PROSITE" id="PS51337"/>
    </source>
</evidence>
<evidence type="ECO:0000313" key="7">
    <source>
        <dbReference type="Proteomes" id="UP000295773"/>
    </source>
</evidence>
<keyword evidence="3" id="KW-0170">Cobalt</keyword>
<comment type="caution">
    <text evidence="6">The sequence shown here is derived from an EMBL/GenBank/DDBJ whole genome shotgun (WGS) entry which is preliminary data.</text>
</comment>
<dbReference type="GeneID" id="73795001"/>
<dbReference type="InterPro" id="IPR036724">
    <property type="entry name" value="Cobalamin-bd_sf"/>
</dbReference>
<dbReference type="GO" id="GO:0031419">
    <property type="term" value="F:cobalamin binding"/>
    <property type="evidence" value="ECO:0007669"/>
    <property type="project" value="InterPro"/>
</dbReference>
<dbReference type="SUPFAM" id="SSF52242">
    <property type="entry name" value="Cobalamin (vitamin B12)-binding domain"/>
    <property type="match status" value="1"/>
</dbReference>
<evidence type="ECO:0000313" key="6">
    <source>
        <dbReference type="EMBL" id="TCU60524.1"/>
    </source>
</evidence>
<protein>
    <submittedName>
        <fullName evidence="6">5-methyltetrahydrofolate--homocysteine methyltransferase</fullName>
    </submittedName>
</protein>
<dbReference type="GO" id="GO:0046653">
    <property type="term" value="P:tetrahydrofolate metabolic process"/>
    <property type="evidence" value="ECO:0007669"/>
    <property type="project" value="TreeGrafter"/>
</dbReference>
<dbReference type="Pfam" id="PF02310">
    <property type="entry name" value="B12-binding"/>
    <property type="match status" value="1"/>
</dbReference>
<name>A0A4R3TH37_9FIRM</name>
<dbReference type="EMBL" id="SMBP01000006">
    <property type="protein sequence ID" value="TCU60524.1"/>
    <property type="molecule type" value="Genomic_DNA"/>
</dbReference>
<dbReference type="AlphaFoldDB" id="A0A4R3TH37"/>
<dbReference type="PROSITE" id="PS51332">
    <property type="entry name" value="B12_BINDING"/>
    <property type="match status" value="1"/>
</dbReference>
<dbReference type="PROSITE" id="PS51337">
    <property type="entry name" value="B12_BINDING_NTER"/>
    <property type="match status" value="1"/>
</dbReference>
<dbReference type="SUPFAM" id="SSF47644">
    <property type="entry name" value="Methionine synthase domain"/>
    <property type="match status" value="1"/>
</dbReference>
<keyword evidence="7" id="KW-1185">Reference proteome</keyword>
<dbReference type="RefSeq" id="WP_008689458.1">
    <property type="nucleotide sequence ID" value="NZ_AP024510.1"/>
</dbReference>
<dbReference type="GO" id="GO:0008705">
    <property type="term" value="F:methionine synthase activity"/>
    <property type="evidence" value="ECO:0007669"/>
    <property type="project" value="TreeGrafter"/>
</dbReference>
<keyword evidence="6" id="KW-0489">Methyltransferase</keyword>
<dbReference type="Proteomes" id="UP000295773">
    <property type="component" value="Unassembled WGS sequence"/>
</dbReference>
<dbReference type="InterPro" id="IPR006158">
    <property type="entry name" value="Cobalamin-bd"/>
</dbReference>
<evidence type="ECO:0000256" key="2">
    <source>
        <dbReference type="ARBA" id="ARBA00022723"/>
    </source>
</evidence>
<feature type="domain" description="B12-binding" evidence="4">
    <location>
        <begin position="91"/>
        <end position="213"/>
    </location>
</feature>
<dbReference type="PANTHER" id="PTHR45833:SF1">
    <property type="entry name" value="METHIONINE SYNTHASE"/>
    <property type="match status" value="1"/>
</dbReference>
<dbReference type="GO" id="GO:0050667">
    <property type="term" value="P:homocysteine metabolic process"/>
    <property type="evidence" value="ECO:0007669"/>
    <property type="project" value="TreeGrafter"/>
</dbReference>
<evidence type="ECO:0000256" key="1">
    <source>
        <dbReference type="ARBA" id="ARBA00010854"/>
    </source>
</evidence>
<dbReference type="PANTHER" id="PTHR45833">
    <property type="entry name" value="METHIONINE SYNTHASE"/>
    <property type="match status" value="1"/>
</dbReference>
<reference evidence="6 7" key="1">
    <citation type="submission" date="2019-03" db="EMBL/GenBank/DDBJ databases">
        <title>Genomic Encyclopedia of Type Strains, Phase IV (KMG-IV): sequencing the most valuable type-strain genomes for metagenomic binning, comparative biology and taxonomic classification.</title>
        <authorList>
            <person name="Goeker M."/>
        </authorList>
    </citation>
    <scope>NUCLEOTIDE SEQUENCE [LARGE SCALE GENOMIC DNA]</scope>
    <source>
        <strain evidence="6 7">DSM 29481</strain>
    </source>
</reference>
<dbReference type="InterPro" id="IPR036594">
    <property type="entry name" value="Meth_synthase_dom"/>
</dbReference>
<organism evidence="6 7">
    <name type="scientific">Longicatena caecimuris</name>
    <dbReference type="NCBI Taxonomy" id="1796635"/>
    <lineage>
        <taxon>Bacteria</taxon>
        <taxon>Bacillati</taxon>
        <taxon>Bacillota</taxon>
        <taxon>Erysipelotrichia</taxon>
        <taxon>Erysipelotrichales</taxon>
        <taxon>Erysipelotrichaceae</taxon>
        <taxon>Longicatena</taxon>
    </lineage>
</organism>
<dbReference type="GO" id="GO:0032259">
    <property type="term" value="P:methylation"/>
    <property type="evidence" value="ECO:0007669"/>
    <property type="project" value="UniProtKB-KW"/>
</dbReference>
<dbReference type="GO" id="GO:0005829">
    <property type="term" value="C:cytosol"/>
    <property type="evidence" value="ECO:0007669"/>
    <property type="project" value="TreeGrafter"/>
</dbReference>
<sequence length="213" mass="23162">MTREELLKAIITELQKGKIKDFNEHVQEALREQIPATVLLNDAFLVAMQNVADKWSQGKAFIPEVLIAARCLNSGLDLIGPELLKHNVETKGIIVLGTVKTDLHDIGKNLVGLMLKSKGFEVIDLGVDVAPEKFVEAVKTYQPDYVCMSALLTTSMPSMKQTVEALIAAGLRDSVKICVGGAPVTLAYCQQIGADIYEPDAITLAQRLLDLSS</sequence>
<accession>A0A4R3TH37</accession>
<dbReference type="InterPro" id="IPR050554">
    <property type="entry name" value="Met_Synthase/Corrinoid"/>
</dbReference>
<comment type="similarity">
    <text evidence="1">Belongs to the methylamine corrinoid protein family.</text>
</comment>
<evidence type="ECO:0000256" key="3">
    <source>
        <dbReference type="ARBA" id="ARBA00023285"/>
    </source>
</evidence>
<dbReference type="Gene3D" id="3.40.50.280">
    <property type="entry name" value="Cobalamin-binding domain"/>
    <property type="match status" value="1"/>
</dbReference>
<dbReference type="Pfam" id="PF02607">
    <property type="entry name" value="B12-binding_2"/>
    <property type="match status" value="1"/>
</dbReference>
<keyword evidence="6" id="KW-0808">Transferase</keyword>
<feature type="domain" description="B12-binding N-terminal" evidence="5">
    <location>
        <begin position="1"/>
        <end position="91"/>
    </location>
</feature>
<dbReference type="GO" id="GO:0046872">
    <property type="term" value="F:metal ion binding"/>
    <property type="evidence" value="ECO:0007669"/>
    <property type="project" value="UniProtKB-KW"/>
</dbReference>
<proteinExistence type="inferred from homology"/>
<keyword evidence="2" id="KW-0479">Metal-binding</keyword>